<dbReference type="GO" id="GO:0004555">
    <property type="term" value="F:alpha,alpha-trehalase activity"/>
    <property type="evidence" value="ECO:0007669"/>
    <property type="project" value="UniProtKB-EC"/>
</dbReference>
<comment type="similarity">
    <text evidence="2 5">Belongs to the glycosyl hydrolase 37 family.</text>
</comment>
<reference evidence="7 8" key="1">
    <citation type="submission" date="2016-02" db="EMBL/GenBank/DDBJ databases">
        <title>Comparative genomic and transcriptomic foundation for Pichia pastoris.</title>
        <authorList>
            <person name="Love K.R."/>
            <person name="Shah K.A."/>
            <person name="Whittaker C.A."/>
            <person name="Wu J."/>
            <person name="Bartlett M.C."/>
            <person name="Ma D."/>
            <person name="Leeson R.L."/>
            <person name="Priest M."/>
            <person name="Young S.K."/>
            <person name="Love J.C."/>
        </authorList>
    </citation>
    <scope>NUCLEOTIDE SEQUENCE [LARGE SCALE GENOMIC DNA]</scope>
    <source>
        <strain evidence="7 8">ATCC 28485</strain>
    </source>
</reference>
<name>A0A1B2JI38_PICPA</name>
<sequence>MRVFKKNLLVWIFFGILIPSRRSLWGRRYSLLGRFSFPHIRELADLTLEFKILAFCLLSTSLLQPYNIPQTTFIMEDGSAIERPHSVAVDVPDGLQQPHHTRTFSTGSNSGFIDPFSEPSQYYGPATDIARASTRSKIGRTRTLSAVENRFNRPIVHEDDAFSKVHLQRRGSNDSLVNRRFFISDIDETLRDLLKNEDSDSNCQITIEDTGPKVLRVGTANSNGYRQTDIRGTYMLSNLLQELTIAKRFGRNQMVLDEARLNENPVKRLRRLISHSFWKNLTRQVGSGNVAEIAQDTKIDTPDGRIPRIYVPHDDPEQYEFYLEIARKNEAVGGARLDVRYLSKVIDPEYVKSINGTPGLLALATHKVPDGKGGITLEGYPYVVPGGRFNELYGWDSYMMALGLLKDGMLDLARGMVENFIYEIRHYGMILNANRSYYLGRSQPPFLTDFGIMVYEAMVEHAHQNEEDTEKSLQDAEYFLRRTFCAAICEYKTVWCCEPRLDKTTGLSSYHPQGVGIPPETESTHFTTLLTPYAKKHGVSIEEFYELYNNHTIVEPELDEYFLHDRAVRESGHDTSYRLEGICASLATVDLNALLYKYEVDIAKIIKEHFNDELVTENSVEHSAEWKKRAELRKERMDKYLWNEEEGIYFDYNLKLKKQHRYESVTTFWPMWAGCSSPEQAQLMVDKSLSKFEEFGGLVAGTLASRGNVGLERPSRQWDYPYGWAPQQILAWVGLDKYGFRGHTKRLCYRWLYLMTKAFVDYNGIVVEKYDVTTGTSPHKVDAEYGNQGADFKGVATEGFGWVNASFILGLTYLDVQGIRAIGAVTSPDVFFRKLKPWERASYGLRPCNEIVKSN</sequence>
<evidence type="ECO:0000256" key="5">
    <source>
        <dbReference type="RuleBase" id="RU361180"/>
    </source>
</evidence>
<dbReference type="SUPFAM" id="SSF48208">
    <property type="entry name" value="Six-hairpin glycosidases"/>
    <property type="match status" value="1"/>
</dbReference>
<dbReference type="Pfam" id="PF01204">
    <property type="entry name" value="Trehalase"/>
    <property type="match status" value="1"/>
</dbReference>
<dbReference type="InterPro" id="IPR001661">
    <property type="entry name" value="Glyco_hydro_37"/>
</dbReference>
<dbReference type="Gene3D" id="1.50.10.10">
    <property type="match status" value="1"/>
</dbReference>
<organism evidence="7 8">
    <name type="scientific">Komagataella pastoris</name>
    <name type="common">Yeast</name>
    <name type="synonym">Pichia pastoris</name>
    <dbReference type="NCBI Taxonomy" id="4922"/>
    <lineage>
        <taxon>Eukaryota</taxon>
        <taxon>Fungi</taxon>
        <taxon>Dikarya</taxon>
        <taxon>Ascomycota</taxon>
        <taxon>Saccharomycotina</taxon>
        <taxon>Pichiomycetes</taxon>
        <taxon>Pichiales</taxon>
        <taxon>Pichiaceae</taxon>
        <taxon>Komagataella</taxon>
    </lineage>
</organism>
<dbReference type="InterPro" id="IPR012341">
    <property type="entry name" value="6hp_glycosidase-like_sf"/>
</dbReference>
<evidence type="ECO:0000313" key="8">
    <source>
        <dbReference type="Proteomes" id="UP000094565"/>
    </source>
</evidence>
<proteinExistence type="inferred from homology"/>
<dbReference type="InterPro" id="IPR008928">
    <property type="entry name" value="6-hairpin_glycosidase_sf"/>
</dbReference>
<protein>
    <recommendedName>
        <fullName evidence="5">Trehalase</fullName>
        <ecNumber evidence="5">3.2.1.28</ecNumber>
    </recommendedName>
    <alternativeName>
        <fullName evidence="5">Alpha-trehalose glucohydrolase</fullName>
    </alternativeName>
</protein>
<evidence type="ECO:0000313" key="7">
    <source>
        <dbReference type="EMBL" id="ANZ77561.1"/>
    </source>
</evidence>
<dbReference type="InterPro" id="IPR018232">
    <property type="entry name" value="Glyco_hydro_37_CS"/>
</dbReference>
<dbReference type="OrthoDB" id="3542292at2759"/>
<dbReference type="GO" id="GO:0005509">
    <property type="term" value="F:calcium ion binding"/>
    <property type="evidence" value="ECO:0007669"/>
    <property type="project" value="InterPro"/>
</dbReference>
<evidence type="ECO:0000256" key="4">
    <source>
        <dbReference type="ARBA" id="ARBA00023295"/>
    </source>
</evidence>
<dbReference type="PRINTS" id="PR00744">
    <property type="entry name" value="GLHYDRLASE37"/>
</dbReference>
<evidence type="ECO:0000256" key="2">
    <source>
        <dbReference type="ARBA" id="ARBA00005615"/>
    </source>
</evidence>
<dbReference type="GO" id="GO:0005993">
    <property type="term" value="P:trehalose catabolic process"/>
    <property type="evidence" value="ECO:0007669"/>
    <property type="project" value="InterPro"/>
</dbReference>
<dbReference type="PANTHER" id="PTHR23403:SF6">
    <property type="entry name" value="CYTOSOLIC NEUTRAL TREHALASE-RELATED"/>
    <property type="match status" value="1"/>
</dbReference>
<dbReference type="EC" id="3.2.1.28" evidence="5"/>
<dbReference type="InterPro" id="IPR011120">
    <property type="entry name" value="Trehalase_Ca-bd"/>
</dbReference>
<dbReference type="AlphaFoldDB" id="A0A1B2JI38"/>
<evidence type="ECO:0000256" key="3">
    <source>
        <dbReference type="ARBA" id="ARBA00022801"/>
    </source>
</evidence>
<evidence type="ECO:0000259" key="6">
    <source>
        <dbReference type="Pfam" id="PF07492"/>
    </source>
</evidence>
<keyword evidence="8" id="KW-1185">Reference proteome</keyword>
<dbReference type="EMBL" id="CP014587">
    <property type="protein sequence ID" value="ANZ77561.1"/>
    <property type="molecule type" value="Genomic_DNA"/>
</dbReference>
<comment type="catalytic activity">
    <reaction evidence="1 5">
        <text>alpha,alpha-trehalose + H2O = alpha-D-glucose + beta-D-glucose</text>
        <dbReference type="Rhea" id="RHEA:32675"/>
        <dbReference type="ChEBI" id="CHEBI:15377"/>
        <dbReference type="ChEBI" id="CHEBI:15903"/>
        <dbReference type="ChEBI" id="CHEBI:16551"/>
        <dbReference type="ChEBI" id="CHEBI:17925"/>
        <dbReference type="EC" id="3.2.1.28"/>
    </reaction>
</comment>
<dbReference type="PANTHER" id="PTHR23403">
    <property type="entry name" value="TREHALASE"/>
    <property type="match status" value="1"/>
</dbReference>
<accession>A0A1B2JI38</accession>
<keyword evidence="4 5" id="KW-0326">Glycosidase</keyword>
<keyword evidence="3 5" id="KW-0378">Hydrolase</keyword>
<dbReference type="Proteomes" id="UP000094565">
    <property type="component" value="Chromosome 4"/>
</dbReference>
<feature type="domain" description="Neutral trehalase Ca2+ binding" evidence="6">
    <location>
        <begin position="190"/>
        <end position="219"/>
    </location>
</feature>
<dbReference type="Pfam" id="PF07492">
    <property type="entry name" value="Trehalase_Ca-bi"/>
    <property type="match status" value="1"/>
</dbReference>
<dbReference type="PROSITE" id="PS00928">
    <property type="entry name" value="TREHALASE_2"/>
    <property type="match status" value="1"/>
</dbReference>
<dbReference type="GO" id="GO:0005737">
    <property type="term" value="C:cytoplasm"/>
    <property type="evidence" value="ECO:0007669"/>
    <property type="project" value="InterPro"/>
</dbReference>
<dbReference type="PROSITE" id="PS00927">
    <property type="entry name" value="TREHALASE_1"/>
    <property type="match status" value="1"/>
</dbReference>
<evidence type="ECO:0000256" key="1">
    <source>
        <dbReference type="ARBA" id="ARBA00001576"/>
    </source>
</evidence>
<gene>
    <name evidence="7" type="primary">NTH1</name>
    <name evidence="7" type="ORF">ATY40_BA7504491</name>
</gene>